<proteinExistence type="predicted"/>
<dbReference type="AlphaFoldDB" id="M6Y3T3"/>
<sequence>MTGVMSQENIGNVLKDLPVGSVVQVFGDTRNPPGPNHYFFVIKGSDGLFRNYNNNASGKEGQVFGEPVKWKNMKVYGLYYD</sequence>
<accession>M6Y3T3</accession>
<organism evidence="1 2">
    <name type="scientific">Leptospira noguchii str. 2001034031</name>
    <dbReference type="NCBI Taxonomy" id="1193053"/>
    <lineage>
        <taxon>Bacteria</taxon>
        <taxon>Pseudomonadati</taxon>
        <taxon>Spirochaetota</taxon>
        <taxon>Spirochaetia</taxon>
        <taxon>Leptospirales</taxon>
        <taxon>Leptospiraceae</taxon>
        <taxon>Leptospira</taxon>
    </lineage>
</organism>
<evidence type="ECO:0000313" key="1">
    <source>
        <dbReference type="EMBL" id="EMO88355.1"/>
    </source>
</evidence>
<dbReference type="Proteomes" id="UP000012138">
    <property type="component" value="Unassembled WGS sequence"/>
</dbReference>
<gene>
    <name evidence="1" type="ORF">LEP1GSC024_0001</name>
</gene>
<evidence type="ECO:0000313" key="2">
    <source>
        <dbReference type="Proteomes" id="UP000012138"/>
    </source>
</evidence>
<dbReference type="EMBL" id="AKXB02000130">
    <property type="protein sequence ID" value="EMO88355.1"/>
    <property type="molecule type" value="Genomic_DNA"/>
</dbReference>
<protein>
    <submittedName>
        <fullName evidence="1">Uncharacterized protein</fullName>
    </submittedName>
</protein>
<name>M6Y3T3_9LEPT</name>
<comment type="caution">
    <text evidence="1">The sequence shown here is derived from an EMBL/GenBank/DDBJ whole genome shotgun (WGS) entry which is preliminary data.</text>
</comment>
<reference evidence="1 2" key="1">
    <citation type="submission" date="2013-01" db="EMBL/GenBank/DDBJ databases">
        <authorList>
            <person name="Harkins D.M."/>
            <person name="Durkin A.S."/>
            <person name="Brinkac L.M."/>
            <person name="Haft D.H."/>
            <person name="Selengut J.D."/>
            <person name="Sanka R."/>
            <person name="DePew J."/>
            <person name="Purushe J."/>
            <person name="Whelen A.C."/>
            <person name="Vinetz J.M."/>
            <person name="Sutton G.G."/>
            <person name="Nierman W.C."/>
            <person name="Fouts D.E."/>
        </authorList>
    </citation>
    <scope>NUCLEOTIDE SEQUENCE [LARGE SCALE GENOMIC DNA]</scope>
    <source>
        <strain evidence="1 2">2001034031</strain>
    </source>
</reference>